<feature type="transmembrane region" description="Helical" evidence="1">
    <location>
        <begin position="190"/>
        <end position="217"/>
    </location>
</feature>
<proteinExistence type="predicted"/>
<feature type="transmembrane region" description="Helical" evidence="1">
    <location>
        <begin position="160"/>
        <end position="184"/>
    </location>
</feature>
<evidence type="ECO:0000313" key="2">
    <source>
        <dbReference type="EMBL" id="EGZ18300.1"/>
    </source>
</evidence>
<evidence type="ECO:0000313" key="3">
    <source>
        <dbReference type="Proteomes" id="UP000002640"/>
    </source>
</evidence>
<feature type="transmembrane region" description="Helical" evidence="1">
    <location>
        <begin position="129"/>
        <end position="148"/>
    </location>
</feature>
<evidence type="ECO:0000256" key="1">
    <source>
        <dbReference type="SAM" id="Phobius"/>
    </source>
</evidence>
<dbReference type="GeneID" id="20657791"/>
<dbReference type="InParanoid" id="G4ZCU2"/>
<dbReference type="Proteomes" id="UP000002640">
    <property type="component" value="Unassembled WGS sequence"/>
</dbReference>
<gene>
    <name evidence="2" type="ORF">PHYSODRAFT_500123</name>
</gene>
<accession>G4ZCU2</accession>
<sequence>MGLHRVKVEPAPPHLHLRSNKGKFGGLGRIRVQPVLRRQQSLSKVARPGGLACTCEWLLKFWRRSQIGQRSQYSVERFLSFRDYYQHTSTARAVAVCLFTPIPAVLVALLTDCIPLKAPSDGWRSNSAFWIRLFIDVFAIAVGLSAQVKDAIVEGAISNGGAVVVAFGTAIFFILLAIAIVATWRFPIPFGGILAIIPLILLEGLLTVMIVGPRVIIQPSVLRQQVKAQFMIVGTQG</sequence>
<dbReference type="RefSeq" id="XP_009527358.1">
    <property type="nucleotide sequence ID" value="XM_009529063.1"/>
</dbReference>
<feature type="non-terminal residue" evidence="2">
    <location>
        <position position="237"/>
    </location>
</feature>
<reference evidence="2 3" key="1">
    <citation type="journal article" date="2006" name="Science">
        <title>Phytophthora genome sequences uncover evolutionary origins and mechanisms of pathogenesis.</title>
        <authorList>
            <person name="Tyler B.M."/>
            <person name="Tripathy S."/>
            <person name="Zhang X."/>
            <person name="Dehal P."/>
            <person name="Jiang R.H."/>
            <person name="Aerts A."/>
            <person name="Arredondo F.D."/>
            <person name="Baxter L."/>
            <person name="Bensasson D."/>
            <person name="Beynon J.L."/>
            <person name="Chapman J."/>
            <person name="Damasceno C.M."/>
            <person name="Dorrance A.E."/>
            <person name="Dou D."/>
            <person name="Dickerman A.W."/>
            <person name="Dubchak I.L."/>
            <person name="Garbelotto M."/>
            <person name="Gijzen M."/>
            <person name="Gordon S.G."/>
            <person name="Govers F."/>
            <person name="Grunwald N.J."/>
            <person name="Huang W."/>
            <person name="Ivors K.L."/>
            <person name="Jones R.W."/>
            <person name="Kamoun S."/>
            <person name="Krampis K."/>
            <person name="Lamour K.H."/>
            <person name="Lee M.K."/>
            <person name="McDonald W.H."/>
            <person name="Medina M."/>
            <person name="Meijer H.J."/>
            <person name="Nordberg E.K."/>
            <person name="Maclean D.J."/>
            <person name="Ospina-Giraldo M.D."/>
            <person name="Morris P.F."/>
            <person name="Phuntumart V."/>
            <person name="Putnam N.H."/>
            <person name="Rash S."/>
            <person name="Rose J.K."/>
            <person name="Sakihama Y."/>
            <person name="Salamov A.A."/>
            <person name="Savidor A."/>
            <person name="Scheuring C.F."/>
            <person name="Smith B.M."/>
            <person name="Sobral B.W."/>
            <person name="Terry A."/>
            <person name="Torto-Alalibo T.A."/>
            <person name="Win J."/>
            <person name="Xu Z."/>
            <person name="Zhang H."/>
            <person name="Grigoriev I.V."/>
            <person name="Rokhsar D.S."/>
            <person name="Boore J.L."/>
        </authorList>
    </citation>
    <scope>NUCLEOTIDE SEQUENCE [LARGE SCALE GENOMIC DNA]</scope>
    <source>
        <strain evidence="2 3">P6497</strain>
    </source>
</reference>
<organism evidence="2 3">
    <name type="scientific">Phytophthora sojae (strain P6497)</name>
    <name type="common">Soybean stem and root rot agent</name>
    <name type="synonym">Phytophthora megasperma f. sp. glycines</name>
    <dbReference type="NCBI Taxonomy" id="1094619"/>
    <lineage>
        <taxon>Eukaryota</taxon>
        <taxon>Sar</taxon>
        <taxon>Stramenopiles</taxon>
        <taxon>Oomycota</taxon>
        <taxon>Peronosporomycetes</taxon>
        <taxon>Peronosporales</taxon>
        <taxon>Peronosporaceae</taxon>
        <taxon>Phytophthora</taxon>
    </lineage>
</organism>
<name>G4ZCU2_PHYSP</name>
<dbReference type="EMBL" id="JH159154">
    <property type="protein sequence ID" value="EGZ18300.1"/>
    <property type="molecule type" value="Genomic_DNA"/>
</dbReference>
<evidence type="ECO:0008006" key="4">
    <source>
        <dbReference type="Google" id="ProtNLM"/>
    </source>
</evidence>
<keyword evidence="1" id="KW-0812">Transmembrane</keyword>
<feature type="transmembrane region" description="Helical" evidence="1">
    <location>
        <begin position="90"/>
        <end position="109"/>
    </location>
</feature>
<dbReference type="AlphaFoldDB" id="G4ZCU2"/>
<keyword evidence="3" id="KW-1185">Reference proteome</keyword>
<keyword evidence="1" id="KW-1133">Transmembrane helix</keyword>
<keyword evidence="1" id="KW-0472">Membrane</keyword>
<dbReference type="KEGG" id="psoj:PHYSODRAFT_500123"/>
<protein>
    <recommendedName>
        <fullName evidence="4">Transmembrane protein</fullName>
    </recommendedName>
</protein>